<proteinExistence type="predicted"/>
<dbReference type="RefSeq" id="WP_008385221.1">
    <property type="nucleotide sequence ID" value="NZ_AOIV01000011.1"/>
</dbReference>
<evidence type="ECO:0008006" key="3">
    <source>
        <dbReference type="Google" id="ProtNLM"/>
    </source>
</evidence>
<protein>
    <recommendedName>
        <fullName evidence="3">Carboxypeptidase regulatory-like domain-containing protein</fullName>
    </recommendedName>
</protein>
<dbReference type="InterPro" id="IPR008969">
    <property type="entry name" value="CarboxyPept-like_regulatory"/>
</dbReference>
<evidence type="ECO:0000313" key="1">
    <source>
        <dbReference type="EMBL" id="ELZ32527.1"/>
    </source>
</evidence>
<dbReference type="EMBL" id="AOIV01000011">
    <property type="protein sequence ID" value="ELZ32527.1"/>
    <property type="molecule type" value="Genomic_DNA"/>
</dbReference>
<dbReference type="Proteomes" id="UP000011513">
    <property type="component" value="Unassembled WGS sequence"/>
</dbReference>
<dbReference type="PATRIC" id="fig|1227487.5.peg.1405"/>
<sequence length="216" mass="23133">MPTNERFVERLNTSTVQLSVAVRLTDSYSGNPPLGRVDVELSETRVQPVFSVGGHYLFFDLNEKPEQRTVVISGDDRYLPASETVTVAALDPLHPVVEVPLTPSPAYPFDPWVTLVRGRVVTETGDPLADAVVTLSGVDSAGRADDRGEFVVALPDLGPNDVVEHDGRRIVAPGGDPLVATATHPTLDDASDPTEVTVAEGGQVSLELVVNNMIDR</sequence>
<dbReference type="InParanoid" id="M0DCT8"/>
<comment type="caution">
    <text evidence="1">The sequence shown here is derived from an EMBL/GenBank/DDBJ whole genome shotgun (WGS) entry which is preliminary data.</text>
</comment>
<reference evidence="1 2" key="1">
    <citation type="journal article" date="2014" name="PLoS Genet.">
        <title>Phylogenetically driven sequencing of extremely halophilic archaea reveals strategies for static and dynamic osmo-response.</title>
        <authorList>
            <person name="Becker E.A."/>
            <person name="Seitzer P.M."/>
            <person name="Tritt A."/>
            <person name="Larsen D."/>
            <person name="Krusor M."/>
            <person name="Yao A.I."/>
            <person name="Wu D."/>
            <person name="Madern D."/>
            <person name="Eisen J.A."/>
            <person name="Darling A.E."/>
            <person name="Facciotti M.T."/>
        </authorList>
    </citation>
    <scope>NUCLEOTIDE SEQUENCE [LARGE SCALE GENOMIC DNA]</scope>
    <source>
        <strain evidence="1 2">JCM 14848</strain>
    </source>
</reference>
<dbReference type="AlphaFoldDB" id="M0DCT8"/>
<name>M0DCT8_HALPD</name>
<evidence type="ECO:0000313" key="2">
    <source>
        <dbReference type="Proteomes" id="UP000011513"/>
    </source>
</evidence>
<gene>
    <name evidence="1" type="ORF">C474_06897</name>
</gene>
<accession>M0DCT8</accession>
<organism evidence="1 2">
    <name type="scientific">Halogeometricum pallidum JCM 14848</name>
    <dbReference type="NCBI Taxonomy" id="1227487"/>
    <lineage>
        <taxon>Archaea</taxon>
        <taxon>Methanobacteriati</taxon>
        <taxon>Methanobacteriota</taxon>
        <taxon>Stenosarchaea group</taxon>
        <taxon>Halobacteria</taxon>
        <taxon>Halobacteriales</taxon>
        <taxon>Haloferacaceae</taxon>
        <taxon>Halogeometricum</taxon>
    </lineage>
</organism>
<keyword evidence="2" id="KW-1185">Reference proteome</keyword>
<dbReference type="Gene3D" id="2.60.40.1120">
    <property type="entry name" value="Carboxypeptidase-like, regulatory domain"/>
    <property type="match status" value="1"/>
</dbReference>
<dbReference type="SUPFAM" id="SSF49464">
    <property type="entry name" value="Carboxypeptidase regulatory domain-like"/>
    <property type="match status" value="1"/>
</dbReference>
<dbReference type="OrthoDB" id="351367at2157"/>